<evidence type="ECO:0000259" key="1">
    <source>
        <dbReference type="Pfam" id="PF06985"/>
    </source>
</evidence>
<dbReference type="InterPro" id="IPR010730">
    <property type="entry name" value="HET"/>
</dbReference>
<proteinExistence type="predicted"/>
<keyword evidence="3" id="KW-1185">Reference proteome</keyword>
<feature type="domain" description="Heterokaryon incompatibility" evidence="1">
    <location>
        <begin position="5"/>
        <end position="103"/>
    </location>
</feature>
<dbReference type="EMBL" id="JAULSW010000003">
    <property type="protein sequence ID" value="KAK3387919.1"/>
    <property type="molecule type" value="Genomic_DNA"/>
</dbReference>
<evidence type="ECO:0000313" key="3">
    <source>
        <dbReference type="Proteomes" id="UP001285441"/>
    </source>
</evidence>
<protein>
    <submittedName>
        <fullName evidence="2">Heterokaryon incompatibility</fullName>
    </submittedName>
</protein>
<dbReference type="PANTHER" id="PTHR33112:SF12">
    <property type="entry name" value="HETEROKARYON INCOMPATIBILITY DOMAIN-CONTAINING PROTEIN"/>
    <property type="match status" value="1"/>
</dbReference>
<accession>A0AAE0NUI7</accession>
<gene>
    <name evidence="2" type="ORF">B0H63DRAFT_521935</name>
</gene>
<evidence type="ECO:0000313" key="2">
    <source>
        <dbReference type="EMBL" id="KAK3387919.1"/>
    </source>
</evidence>
<comment type="caution">
    <text evidence="2">The sequence shown here is derived from an EMBL/GenBank/DDBJ whole genome shotgun (WGS) entry which is preliminary data.</text>
</comment>
<dbReference type="Pfam" id="PF06985">
    <property type="entry name" value="HET"/>
    <property type="match status" value="1"/>
</dbReference>
<dbReference type="PANTHER" id="PTHR33112">
    <property type="entry name" value="DOMAIN PROTEIN, PUTATIVE-RELATED"/>
    <property type="match status" value="1"/>
</dbReference>
<reference evidence="2" key="2">
    <citation type="submission" date="2023-06" db="EMBL/GenBank/DDBJ databases">
        <authorList>
            <consortium name="Lawrence Berkeley National Laboratory"/>
            <person name="Haridas S."/>
            <person name="Hensen N."/>
            <person name="Bonometti L."/>
            <person name="Westerberg I."/>
            <person name="Brannstrom I.O."/>
            <person name="Guillou S."/>
            <person name="Cros-Aarteil S."/>
            <person name="Calhoun S."/>
            <person name="Kuo A."/>
            <person name="Mondo S."/>
            <person name="Pangilinan J."/>
            <person name="Riley R."/>
            <person name="LaButti K."/>
            <person name="Andreopoulos B."/>
            <person name="Lipzen A."/>
            <person name="Chen C."/>
            <person name="Yanf M."/>
            <person name="Daum C."/>
            <person name="Ng V."/>
            <person name="Clum A."/>
            <person name="Steindorff A."/>
            <person name="Ohm R."/>
            <person name="Martin F."/>
            <person name="Silar P."/>
            <person name="Natvig D."/>
            <person name="Lalanne C."/>
            <person name="Gautier V."/>
            <person name="Ament-velasquez S.L."/>
            <person name="Kruys A."/>
            <person name="Hutchinson M.I."/>
            <person name="Powell A.J."/>
            <person name="Barry K."/>
            <person name="Miller A.N."/>
            <person name="Grigoriev I.V."/>
            <person name="Debuchy R."/>
            <person name="Gladieux P."/>
            <person name="Thoren M.H."/>
            <person name="Johannesson H."/>
        </authorList>
    </citation>
    <scope>NUCLEOTIDE SEQUENCE</scope>
    <source>
        <strain evidence="2">CBS 232.78</strain>
    </source>
</reference>
<sequence>MECVSLIGKRYLWVDRFCIVQHDHASKQVQIHDMAFVYGNAYFTIVAAGASNAREGLRGIEGVSEGFLSPDPVYHNRYNIEELDHDQLISSSPWNGRGWSLQELVFSQRCLFFHKSNVT</sequence>
<reference evidence="2" key="1">
    <citation type="journal article" date="2023" name="Mol. Phylogenet. Evol.">
        <title>Genome-scale phylogeny and comparative genomics of the fungal order Sordariales.</title>
        <authorList>
            <person name="Hensen N."/>
            <person name="Bonometti L."/>
            <person name="Westerberg I."/>
            <person name="Brannstrom I.O."/>
            <person name="Guillou S."/>
            <person name="Cros-Aarteil S."/>
            <person name="Calhoun S."/>
            <person name="Haridas S."/>
            <person name="Kuo A."/>
            <person name="Mondo S."/>
            <person name="Pangilinan J."/>
            <person name="Riley R."/>
            <person name="LaButti K."/>
            <person name="Andreopoulos B."/>
            <person name="Lipzen A."/>
            <person name="Chen C."/>
            <person name="Yan M."/>
            <person name="Daum C."/>
            <person name="Ng V."/>
            <person name="Clum A."/>
            <person name="Steindorff A."/>
            <person name="Ohm R.A."/>
            <person name="Martin F."/>
            <person name="Silar P."/>
            <person name="Natvig D.O."/>
            <person name="Lalanne C."/>
            <person name="Gautier V."/>
            <person name="Ament-Velasquez S.L."/>
            <person name="Kruys A."/>
            <person name="Hutchinson M.I."/>
            <person name="Powell A.J."/>
            <person name="Barry K."/>
            <person name="Miller A.N."/>
            <person name="Grigoriev I.V."/>
            <person name="Debuchy R."/>
            <person name="Gladieux P."/>
            <person name="Hiltunen Thoren M."/>
            <person name="Johannesson H."/>
        </authorList>
    </citation>
    <scope>NUCLEOTIDE SEQUENCE</scope>
    <source>
        <strain evidence="2">CBS 232.78</strain>
    </source>
</reference>
<dbReference type="AlphaFoldDB" id="A0AAE0NUI7"/>
<organism evidence="2 3">
    <name type="scientific">Podospora didyma</name>
    <dbReference type="NCBI Taxonomy" id="330526"/>
    <lineage>
        <taxon>Eukaryota</taxon>
        <taxon>Fungi</taxon>
        <taxon>Dikarya</taxon>
        <taxon>Ascomycota</taxon>
        <taxon>Pezizomycotina</taxon>
        <taxon>Sordariomycetes</taxon>
        <taxon>Sordariomycetidae</taxon>
        <taxon>Sordariales</taxon>
        <taxon>Podosporaceae</taxon>
        <taxon>Podospora</taxon>
    </lineage>
</organism>
<dbReference type="Proteomes" id="UP001285441">
    <property type="component" value="Unassembled WGS sequence"/>
</dbReference>
<name>A0AAE0NUI7_9PEZI</name>